<keyword evidence="1" id="KW-1133">Transmembrane helix</keyword>
<protein>
    <submittedName>
        <fullName evidence="2">Uncharacterized protein</fullName>
    </submittedName>
</protein>
<dbReference type="Proteomes" id="UP000541352">
    <property type="component" value="Unassembled WGS sequence"/>
</dbReference>
<evidence type="ECO:0000256" key="1">
    <source>
        <dbReference type="SAM" id="Phobius"/>
    </source>
</evidence>
<sequence>MKPITSEQMTRLQGHYQQKYGIRLDETVTSILCEIEQMGIKNNNTIQSVTESIKERAKVIRFENNRQAFWYALGKFGIPGISLPLLIIFGWIYFTNLTQYQTMLRLIDQYPTYKQYAQLMKTAQTTTTPQGTFMVLKPTEKTKMVVGVHCFYHADKRLIYVPITVNEAF</sequence>
<feature type="transmembrane region" description="Helical" evidence="1">
    <location>
        <begin position="68"/>
        <end position="94"/>
    </location>
</feature>
<evidence type="ECO:0000313" key="2">
    <source>
        <dbReference type="EMBL" id="MBB3842378.1"/>
    </source>
</evidence>
<dbReference type="EMBL" id="JACIBY010000036">
    <property type="protein sequence ID" value="MBB3842378.1"/>
    <property type="molecule type" value="Genomic_DNA"/>
</dbReference>
<proteinExistence type="predicted"/>
<dbReference type="RefSeq" id="WP_183980715.1">
    <property type="nucleotide sequence ID" value="NZ_JACIBY010000036.1"/>
</dbReference>
<gene>
    <name evidence="2" type="ORF">FHS57_006409</name>
</gene>
<reference evidence="2 3" key="1">
    <citation type="submission" date="2020-08" db="EMBL/GenBank/DDBJ databases">
        <title>Genomic Encyclopedia of Type Strains, Phase IV (KMG-IV): sequencing the most valuable type-strain genomes for metagenomic binning, comparative biology and taxonomic classification.</title>
        <authorList>
            <person name="Goeker M."/>
        </authorList>
    </citation>
    <scope>NUCLEOTIDE SEQUENCE [LARGE SCALE GENOMIC DNA]</scope>
    <source>
        <strain evidence="2 3">DSM 17976</strain>
    </source>
</reference>
<accession>A0A7W5ZSL7</accession>
<organism evidence="2 3">
    <name type="scientific">Runella defluvii</name>
    <dbReference type="NCBI Taxonomy" id="370973"/>
    <lineage>
        <taxon>Bacteria</taxon>
        <taxon>Pseudomonadati</taxon>
        <taxon>Bacteroidota</taxon>
        <taxon>Cytophagia</taxon>
        <taxon>Cytophagales</taxon>
        <taxon>Spirosomataceae</taxon>
        <taxon>Runella</taxon>
    </lineage>
</organism>
<keyword evidence="3" id="KW-1185">Reference proteome</keyword>
<dbReference type="AlphaFoldDB" id="A0A7W5ZSL7"/>
<keyword evidence="1" id="KW-0472">Membrane</keyword>
<keyword evidence="1" id="KW-0812">Transmembrane</keyword>
<evidence type="ECO:0000313" key="3">
    <source>
        <dbReference type="Proteomes" id="UP000541352"/>
    </source>
</evidence>
<comment type="caution">
    <text evidence="2">The sequence shown here is derived from an EMBL/GenBank/DDBJ whole genome shotgun (WGS) entry which is preliminary data.</text>
</comment>
<name>A0A7W5ZSL7_9BACT</name>